<dbReference type="InterPro" id="IPR013320">
    <property type="entry name" value="ConA-like_dom_sf"/>
</dbReference>
<evidence type="ECO:0000313" key="6">
    <source>
        <dbReference type="Proteomes" id="UP000092993"/>
    </source>
</evidence>
<evidence type="ECO:0000313" key="5">
    <source>
        <dbReference type="EMBL" id="OBZ73352.1"/>
    </source>
</evidence>
<dbReference type="AlphaFoldDB" id="A0A1C7M933"/>
<evidence type="ECO:0000256" key="2">
    <source>
        <dbReference type="SAM" id="MobiDB-lite"/>
    </source>
</evidence>
<accession>A0A1C7M933</accession>
<sequence length="518" mass="57399">MVSSPPSTSSSSSSTHPGPGRIPSRSENDESLHPPKSVFFIDPRWASSEAGDESPHDPFSTPDASVPGTPIPFSTPASVSALRSSPEIREVPSNMRSRASSSSQVRNSFMPPPAIRRTTLRESTLPNSALPNVPRLAKRARSTMLTGETEKPWVTEKDTYAKLSYWLTYGVALIGIAAAVIRCYFAWKQTLLIGNICPVMTDEFDTFDTENTWFQESSLGGFGNGEFEMTTNSPNNSFVKDGLLYIVPTLTSDVIGYENVLNGYTYNITGCTDKNATACGAVSNSTAGTVINPVMSARISTRNSYSLQYGKVEIRAKLPRETGSGQPCEIDIMESRGNGPEYGAQGDNYVRGSLNWGLFPWLNGVSKTFGWWTNRRKTFADDFHIYSLEWTPQFIRIYVDSRLTYMLTLRFNEPFFKRGDFPAIVANGSNYIPTTDPWAQGTPNVAPFDKPFYLIMNVAVGGTNGWFPDGVGDKPWLDGSLTAMTDFAHLQSEWYSSWPQNIEDRALVVDYVKMWKLC</sequence>
<feature type="transmembrane region" description="Helical" evidence="3">
    <location>
        <begin position="166"/>
        <end position="187"/>
    </location>
</feature>
<keyword evidence="3" id="KW-1133">Transmembrane helix</keyword>
<keyword evidence="3" id="KW-0472">Membrane</keyword>
<keyword evidence="3" id="KW-0812">Transmembrane</keyword>
<feature type="compositionally biased region" description="Low complexity" evidence="2">
    <location>
        <begin position="1"/>
        <end position="15"/>
    </location>
</feature>
<dbReference type="InterPro" id="IPR050546">
    <property type="entry name" value="Glycosyl_Hydrlase_16"/>
</dbReference>
<dbReference type="Pfam" id="PF00722">
    <property type="entry name" value="Glyco_hydro_16"/>
    <property type="match status" value="1"/>
</dbReference>
<dbReference type="PANTHER" id="PTHR10963">
    <property type="entry name" value="GLYCOSYL HYDROLASE-RELATED"/>
    <property type="match status" value="1"/>
</dbReference>
<dbReference type="SUPFAM" id="SSF49899">
    <property type="entry name" value="Concanavalin A-like lectins/glucanases"/>
    <property type="match status" value="1"/>
</dbReference>
<evidence type="ECO:0000256" key="1">
    <source>
        <dbReference type="ARBA" id="ARBA00006865"/>
    </source>
</evidence>
<gene>
    <name evidence="5" type="primary">BGBP_4</name>
    <name evidence="5" type="ORF">A0H81_07232</name>
</gene>
<dbReference type="OrthoDB" id="4781at2759"/>
<comment type="similarity">
    <text evidence="1">Belongs to the glycosyl hydrolase 16 family.</text>
</comment>
<dbReference type="GO" id="GO:0004553">
    <property type="term" value="F:hydrolase activity, hydrolyzing O-glycosyl compounds"/>
    <property type="evidence" value="ECO:0007669"/>
    <property type="project" value="InterPro"/>
</dbReference>
<keyword evidence="6" id="KW-1185">Reference proteome</keyword>
<evidence type="ECO:0000259" key="4">
    <source>
        <dbReference type="PROSITE" id="PS51762"/>
    </source>
</evidence>
<dbReference type="GO" id="GO:0005975">
    <property type="term" value="P:carbohydrate metabolic process"/>
    <property type="evidence" value="ECO:0007669"/>
    <property type="project" value="InterPro"/>
</dbReference>
<feature type="compositionally biased region" description="Low complexity" evidence="2">
    <location>
        <begin position="93"/>
        <end position="108"/>
    </location>
</feature>
<dbReference type="Proteomes" id="UP000092993">
    <property type="component" value="Unassembled WGS sequence"/>
</dbReference>
<dbReference type="InterPro" id="IPR000757">
    <property type="entry name" value="Beta-glucanase-like"/>
</dbReference>
<proteinExistence type="inferred from homology"/>
<organism evidence="5 6">
    <name type="scientific">Grifola frondosa</name>
    <name type="common">Maitake</name>
    <name type="synonym">Polyporus frondosus</name>
    <dbReference type="NCBI Taxonomy" id="5627"/>
    <lineage>
        <taxon>Eukaryota</taxon>
        <taxon>Fungi</taxon>
        <taxon>Dikarya</taxon>
        <taxon>Basidiomycota</taxon>
        <taxon>Agaricomycotina</taxon>
        <taxon>Agaricomycetes</taxon>
        <taxon>Polyporales</taxon>
        <taxon>Grifolaceae</taxon>
        <taxon>Grifola</taxon>
    </lineage>
</organism>
<feature type="region of interest" description="Disordered" evidence="2">
    <location>
        <begin position="1"/>
        <end position="111"/>
    </location>
</feature>
<dbReference type="STRING" id="5627.A0A1C7M933"/>
<dbReference type="OMA" id="EFQWFTN"/>
<evidence type="ECO:0000256" key="3">
    <source>
        <dbReference type="SAM" id="Phobius"/>
    </source>
</evidence>
<feature type="compositionally biased region" description="Basic and acidic residues" evidence="2">
    <location>
        <begin position="24"/>
        <end position="33"/>
    </location>
</feature>
<feature type="domain" description="GH16" evidence="4">
    <location>
        <begin position="192"/>
        <end position="518"/>
    </location>
</feature>
<comment type="caution">
    <text evidence="5">The sequence shown here is derived from an EMBL/GenBank/DDBJ whole genome shotgun (WGS) entry which is preliminary data.</text>
</comment>
<dbReference type="PANTHER" id="PTHR10963:SF55">
    <property type="entry name" value="GLYCOSIDE HYDROLASE FAMILY 16 PROTEIN"/>
    <property type="match status" value="1"/>
</dbReference>
<protein>
    <submittedName>
        <fullName evidence="5">Beta-1,3-glucan-binding protein</fullName>
    </submittedName>
</protein>
<dbReference type="Gene3D" id="2.60.120.200">
    <property type="match status" value="1"/>
</dbReference>
<dbReference type="EMBL" id="LUGG01000007">
    <property type="protein sequence ID" value="OBZ73352.1"/>
    <property type="molecule type" value="Genomic_DNA"/>
</dbReference>
<name>A0A1C7M933_GRIFR</name>
<dbReference type="PROSITE" id="PS51762">
    <property type="entry name" value="GH16_2"/>
    <property type="match status" value="1"/>
</dbReference>
<reference evidence="5 6" key="1">
    <citation type="submission" date="2016-03" db="EMBL/GenBank/DDBJ databases">
        <title>Whole genome sequencing of Grifola frondosa 9006-11.</title>
        <authorList>
            <person name="Min B."/>
            <person name="Park H."/>
            <person name="Kim J.-G."/>
            <person name="Cho H."/>
            <person name="Oh Y.-L."/>
            <person name="Kong W.-S."/>
            <person name="Choi I.-G."/>
        </authorList>
    </citation>
    <scope>NUCLEOTIDE SEQUENCE [LARGE SCALE GENOMIC DNA]</scope>
    <source>
        <strain evidence="5 6">9006-11</strain>
    </source>
</reference>